<dbReference type="GO" id="GO:0004519">
    <property type="term" value="F:endonuclease activity"/>
    <property type="evidence" value="ECO:0007669"/>
    <property type="project" value="InterPro"/>
</dbReference>
<evidence type="ECO:0000313" key="2">
    <source>
        <dbReference type="EMBL" id="GIJ61894.1"/>
    </source>
</evidence>
<dbReference type="GO" id="GO:0008270">
    <property type="term" value="F:zinc ion binding"/>
    <property type="evidence" value="ECO:0007669"/>
    <property type="project" value="InterPro"/>
</dbReference>
<dbReference type="InterPro" id="IPR052892">
    <property type="entry name" value="NA-targeting_endonuclease"/>
</dbReference>
<dbReference type="Proteomes" id="UP000612585">
    <property type="component" value="Unassembled WGS sequence"/>
</dbReference>
<evidence type="ECO:0000313" key="3">
    <source>
        <dbReference type="Proteomes" id="UP000612585"/>
    </source>
</evidence>
<dbReference type="CDD" id="cd00085">
    <property type="entry name" value="HNHc"/>
    <property type="match status" value="1"/>
</dbReference>
<protein>
    <recommendedName>
        <fullName evidence="1">HNH nuclease domain-containing protein</fullName>
    </recommendedName>
</protein>
<comment type="caution">
    <text evidence="2">The sequence shown here is derived from an EMBL/GenBank/DDBJ whole genome shotgun (WGS) entry which is preliminary data.</text>
</comment>
<accession>A0A8J3ZCW7</accession>
<dbReference type="Gene3D" id="1.10.30.50">
    <property type="match status" value="1"/>
</dbReference>
<dbReference type="AlphaFoldDB" id="A0A8J3ZCW7"/>
<proteinExistence type="predicted"/>
<dbReference type="RefSeq" id="WP_204007169.1">
    <property type="nucleotide sequence ID" value="NZ_BOPG01000072.1"/>
</dbReference>
<feature type="domain" description="HNH nuclease" evidence="1">
    <location>
        <begin position="24"/>
        <end position="74"/>
    </location>
</feature>
<sequence length="80" mass="8833">MKVSRRTATVSIPAQRDSRAIPHHIKVEVWRRDGGACVDCSASEYLEFDHVIPWSRGGASSVGNLQLLCRKCNLAKGARI</sequence>
<keyword evidence="3" id="KW-1185">Reference proteome</keyword>
<dbReference type="EMBL" id="BOPG01000072">
    <property type="protein sequence ID" value="GIJ61894.1"/>
    <property type="molecule type" value="Genomic_DNA"/>
</dbReference>
<dbReference type="PANTHER" id="PTHR33877:SF1">
    <property type="entry name" value="TYPE IV METHYL-DIRECTED RESTRICTION ENZYME ECOKMCRA"/>
    <property type="match status" value="1"/>
</dbReference>
<dbReference type="GO" id="GO:0003676">
    <property type="term" value="F:nucleic acid binding"/>
    <property type="evidence" value="ECO:0007669"/>
    <property type="project" value="InterPro"/>
</dbReference>
<dbReference type="InterPro" id="IPR003615">
    <property type="entry name" value="HNH_nuc"/>
</dbReference>
<gene>
    <name evidence="2" type="ORF">Vau01_094100</name>
</gene>
<reference evidence="2" key="1">
    <citation type="submission" date="2021-01" db="EMBL/GenBank/DDBJ databases">
        <title>Whole genome shotgun sequence of Virgisporangium aurantiacum NBRC 16421.</title>
        <authorList>
            <person name="Komaki H."/>
            <person name="Tamura T."/>
        </authorList>
    </citation>
    <scope>NUCLEOTIDE SEQUENCE</scope>
    <source>
        <strain evidence="2">NBRC 16421</strain>
    </source>
</reference>
<dbReference type="InterPro" id="IPR002711">
    <property type="entry name" value="HNH"/>
</dbReference>
<organism evidence="2 3">
    <name type="scientific">Virgisporangium aurantiacum</name>
    <dbReference type="NCBI Taxonomy" id="175570"/>
    <lineage>
        <taxon>Bacteria</taxon>
        <taxon>Bacillati</taxon>
        <taxon>Actinomycetota</taxon>
        <taxon>Actinomycetes</taxon>
        <taxon>Micromonosporales</taxon>
        <taxon>Micromonosporaceae</taxon>
        <taxon>Virgisporangium</taxon>
    </lineage>
</organism>
<dbReference type="PANTHER" id="PTHR33877">
    <property type="entry name" value="SLL1193 PROTEIN"/>
    <property type="match status" value="1"/>
</dbReference>
<dbReference type="SMART" id="SM00507">
    <property type="entry name" value="HNHc"/>
    <property type="match status" value="1"/>
</dbReference>
<dbReference type="Pfam" id="PF01844">
    <property type="entry name" value="HNH"/>
    <property type="match status" value="1"/>
</dbReference>
<name>A0A8J3ZCW7_9ACTN</name>
<evidence type="ECO:0000259" key="1">
    <source>
        <dbReference type="SMART" id="SM00507"/>
    </source>
</evidence>